<feature type="region of interest" description="Disordered" evidence="1">
    <location>
        <begin position="1"/>
        <end position="99"/>
    </location>
</feature>
<dbReference type="InterPro" id="IPR043128">
    <property type="entry name" value="Rev_trsase/Diguanyl_cyclase"/>
</dbReference>
<feature type="compositionally biased region" description="Basic and acidic residues" evidence="1">
    <location>
        <begin position="65"/>
        <end position="93"/>
    </location>
</feature>
<comment type="caution">
    <text evidence="3">The sequence shown here is derived from an EMBL/GenBank/DDBJ whole genome shotgun (WGS) entry which is preliminary data.</text>
</comment>
<evidence type="ECO:0000313" key="4">
    <source>
        <dbReference type="Proteomes" id="UP000601435"/>
    </source>
</evidence>
<evidence type="ECO:0000313" key="3">
    <source>
        <dbReference type="EMBL" id="CAE7593269.1"/>
    </source>
</evidence>
<dbReference type="Pfam" id="PF00078">
    <property type="entry name" value="RVT_1"/>
    <property type="match status" value="1"/>
</dbReference>
<accession>A0A812V218</accession>
<name>A0A812V218_9DINO</name>
<organism evidence="3 4">
    <name type="scientific">Symbiodinium necroappetens</name>
    <dbReference type="NCBI Taxonomy" id="1628268"/>
    <lineage>
        <taxon>Eukaryota</taxon>
        <taxon>Sar</taxon>
        <taxon>Alveolata</taxon>
        <taxon>Dinophyceae</taxon>
        <taxon>Suessiales</taxon>
        <taxon>Symbiodiniaceae</taxon>
        <taxon>Symbiodinium</taxon>
    </lineage>
</organism>
<evidence type="ECO:0000256" key="1">
    <source>
        <dbReference type="SAM" id="MobiDB-lite"/>
    </source>
</evidence>
<feature type="region of interest" description="Disordered" evidence="1">
    <location>
        <begin position="222"/>
        <end position="259"/>
    </location>
</feature>
<feature type="domain" description="Reverse transcriptase" evidence="2">
    <location>
        <begin position="882"/>
        <end position="1156"/>
    </location>
</feature>
<evidence type="ECO:0000259" key="2">
    <source>
        <dbReference type="PROSITE" id="PS50878"/>
    </source>
</evidence>
<keyword evidence="4" id="KW-1185">Reference proteome</keyword>
<sequence>MEMPDEAPTQLHEVDAEVLDGSPTEVAENESDMEVEIAVKKEEVDMGPKMEKRKRRDEFDSDGGEAGRRDRDTEESPSKRPPPRGELRPDDRPVSGSELRQLLQLHAQDMKEAWKTFEHRLDKAEGRLDRTEVIQKKQVGDIASLAGRVKINEKDVQNIKKASDSMQPKLDSLTEDVKNLKVQLEEVRNREPDARTVEGEFAKVGPVAQPDPWGDYLRRRNGVATTGGRVPGSAARGDPNLGGEGASGSGRSAGDTLSEEDQRTLIVGGWLQDTRRAVIEAEAEGVLKLPEVAPLLDAEKISVFGPRRSVGMIRFSLREGENFAAMKERMWKVVRAVAQAKVVFQSTRNMGEEKFAWVAFMKTKVARARTAHISMVRRVTIQLAADVKDEGGGVLNLDHTLAASYDMDWSAGTIWCGPQKLASATHRPPKQAEVITMSSGWVNLDAIALVAGCTVEAAKAAFELELCFFWGEGIWSSYSEISRAKDGWTVEDSEHFHWVSFRDKDMWRGVGVGIAIDKFDCVISKVATRRGIWVQVRLVGLGRVVLGSLHAFTGVTNAKYQAAVIEFMKSCPSSWRHLPMLCGADVNETIPWVDAEVEGSLCGVDMLAAGSNNFNVLVEQFAEGGLRPVPPDVVQFHTPTHFPRDALRTGRQIDMLWHRHLSLDKLFIEPDRRHLIGADHAAIWVDVYTRKTGKQQWGNDSRPRRMCRELPALDSIEAVEDVSRLAADCTAPRNNSRLWKDAHRLRRRKKKEWQCRRLSAILQGDWAQYRALPREKERKRGWWGGLLENRSSACLTDEIKDHLEAKLVNKCMTDWDDLLEEHIVNVQLGEIFEPFTIIEMRTVLQEMRTVSAVGPDGVCVALLREIASHDLLAPQLVALVNRIVEETEMPVPWQENFLALLAKVDNPASPKDLRPICVSSVFHKMVTKMVCSRALPVLRTGSRCSGCGKGRQAADVIGTVSRVRDVSHEWKLPLLLCKLDISGAFDKLDRLKVVEFLKTTLGSHLLPHELRYLLAQLRTYKLVGKVPGGDLVEIAPNIGIKQGAPESAELFGMVMDAMLTRLIETKGWQSFGTLDVDYLIFYQDDIFIFEKDFAKLCKRIKVLERYLARAGLHLATNKTKIVANAFYKGVRKAQVGDEVFTIAPADDSLKVLGLAFSFHEPQSQQAKELLGRARGAAAKHRELLQAGAPWGKKVYMISTLVSSQFQWTAGAVYWSHAELQQANTLQLHVLRSAFKLRRKAGENWLTWNCRTMRDCRCWMVHNQVPRWSTTILRLQHTLAGHWARRVEFLGPRCIPHPSLPMTALEWRSTAWWRRQQALSPTVGIRHVGHVYVHNLERQLAEVHGNEWRLLANDRQKWTREREAFLDKWDLKWTRSRQLALSC</sequence>
<dbReference type="EMBL" id="CAJNJA010028104">
    <property type="protein sequence ID" value="CAE7593269.1"/>
    <property type="molecule type" value="Genomic_DNA"/>
</dbReference>
<dbReference type="PROSITE" id="PS50878">
    <property type="entry name" value="RT_POL"/>
    <property type="match status" value="1"/>
</dbReference>
<dbReference type="Proteomes" id="UP000601435">
    <property type="component" value="Unassembled WGS sequence"/>
</dbReference>
<gene>
    <name evidence="3" type="ORF">SNEC2469_LOCUS17095</name>
</gene>
<protein>
    <recommendedName>
        <fullName evidence="2">Reverse transcriptase domain-containing protein</fullName>
    </recommendedName>
</protein>
<feature type="compositionally biased region" description="Basic and acidic residues" evidence="1">
    <location>
        <begin position="37"/>
        <end position="50"/>
    </location>
</feature>
<proteinExistence type="predicted"/>
<dbReference type="InterPro" id="IPR000477">
    <property type="entry name" value="RT_dom"/>
</dbReference>
<dbReference type="Gene3D" id="3.30.70.270">
    <property type="match status" value="1"/>
</dbReference>
<reference evidence="3" key="1">
    <citation type="submission" date="2021-02" db="EMBL/GenBank/DDBJ databases">
        <authorList>
            <person name="Dougan E. K."/>
            <person name="Rhodes N."/>
            <person name="Thang M."/>
            <person name="Chan C."/>
        </authorList>
    </citation>
    <scope>NUCLEOTIDE SEQUENCE</scope>
</reference>
<dbReference type="OrthoDB" id="409242at2759"/>
<dbReference type="PANTHER" id="PTHR19446">
    <property type="entry name" value="REVERSE TRANSCRIPTASES"/>
    <property type="match status" value="1"/>
</dbReference>